<dbReference type="PANTHER" id="PTHR10231">
    <property type="entry name" value="NUCLEOTIDE-SUGAR TRANSMEMBRANE TRANSPORTER"/>
    <property type="match status" value="1"/>
</dbReference>
<comment type="subcellular location">
    <subcellularLocation>
        <location evidence="1">Membrane</location>
        <topology evidence="1">Multi-pass membrane protein</topology>
    </subcellularLocation>
</comment>
<evidence type="ECO:0000256" key="5">
    <source>
        <dbReference type="ARBA" id="ARBA00022989"/>
    </source>
</evidence>
<keyword evidence="3" id="KW-0813">Transport</keyword>
<dbReference type="Pfam" id="PF04142">
    <property type="entry name" value="Nuc_sug_transp"/>
    <property type="match status" value="1"/>
</dbReference>
<feature type="transmembrane region" description="Helical" evidence="7">
    <location>
        <begin position="80"/>
        <end position="99"/>
    </location>
</feature>
<dbReference type="EnsemblMetazoa" id="SMAR004216-RA">
    <property type="protein sequence ID" value="SMAR004216-PA"/>
    <property type="gene ID" value="SMAR004216"/>
</dbReference>
<dbReference type="SUPFAM" id="SSF103481">
    <property type="entry name" value="Multidrug resistance efflux transporter EmrE"/>
    <property type="match status" value="1"/>
</dbReference>
<dbReference type="InterPro" id="IPR007271">
    <property type="entry name" value="Nuc_sug_transpt"/>
</dbReference>
<dbReference type="OMA" id="FSIAQWI"/>
<proteinExistence type="inferred from homology"/>
<evidence type="ECO:0000313" key="8">
    <source>
        <dbReference type="EnsemblMetazoa" id="SMAR004216-PA"/>
    </source>
</evidence>
<dbReference type="GO" id="GO:0015165">
    <property type="term" value="F:pyrimidine nucleotide-sugar transmembrane transporter activity"/>
    <property type="evidence" value="ECO:0007669"/>
    <property type="project" value="InterPro"/>
</dbReference>
<feature type="transmembrane region" description="Helical" evidence="7">
    <location>
        <begin position="134"/>
        <end position="157"/>
    </location>
</feature>
<dbReference type="EMBL" id="JH431449">
    <property type="status" value="NOT_ANNOTATED_CDS"/>
    <property type="molecule type" value="Genomic_DNA"/>
</dbReference>
<keyword evidence="3" id="KW-0762">Sugar transport</keyword>
<dbReference type="eggNOG" id="KOG2234">
    <property type="taxonomic scope" value="Eukaryota"/>
</dbReference>
<dbReference type="HOGENOM" id="CLU_024645_4_0_1"/>
<reference evidence="8" key="2">
    <citation type="submission" date="2015-02" db="UniProtKB">
        <authorList>
            <consortium name="EnsemblMetazoa"/>
        </authorList>
    </citation>
    <scope>IDENTIFICATION</scope>
</reference>
<keyword evidence="4 7" id="KW-0812">Transmembrane</keyword>
<evidence type="ECO:0000256" key="7">
    <source>
        <dbReference type="SAM" id="Phobius"/>
    </source>
</evidence>
<dbReference type="AlphaFoldDB" id="T1ISX9"/>
<reference evidence="9" key="1">
    <citation type="submission" date="2011-05" db="EMBL/GenBank/DDBJ databases">
        <authorList>
            <person name="Richards S.R."/>
            <person name="Qu J."/>
            <person name="Jiang H."/>
            <person name="Jhangiani S.N."/>
            <person name="Agravi P."/>
            <person name="Goodspeed R."/>
            <person name="Gross S."/>
            <person name="Mandapat C."/>
            <person name="Jackson L."/>
            <person name="Mathew T."/>
            <person name="Pu L."/>
            <person name="Thornton R."/>
            <person name="Saada N."/>
            <person name="Wilczek-Boney K.B."/>
            <person name="Lee S."/>
            <person name="Kovar C."/>
            <person name="Wu Y."/>
            <person name="Scherer S.E."/>
            <person name="Worley K.C."/>
            <person name="Muzny D.M."/>
            <person name="Gibbs R."/>
        </authorList>
    </citation>
    <scope>NUCLEOTIDE SEQUENCE</scope>
    <source>
        <strain evidence="9">Brora</strain>
    </source>
</reference>
<dbReference type="GO" id="GO:0000139">
    <property type="term" value="C:Golgi membrane"/>
    <property type="evidence" value="ECO:0007669"/>
    <property type="project" value="InterPro"/>
</dbReference>
<evidence type="ECO:0000256" key="3">
    <source>
        <dbReference type="ARBA" id="ARBA00022597"/>
    </source>
</evidence>
<protein>
    <submittedName>
        <fullName evidence="8">Uncharacterized protein</fullName>
    </submittedName>
</protein>
<dbReference type="Proteomes" id="UP000014500">
    <property type="component" value="Unassembled WGS sequence"/>
</dbReference>
<keyword evidence="6 7" id="KW-0472">Membrane</keyword>
<dbReference type="InterPro" id="IPR037185">
    <property type="entry name" value="EmrE-like"/>
</dbReference>
<keyword evidence="9" id="KW-1185">Reference proteome</keyword>
<accession>T1ISX9</accession>
<comment type="similarity">
    <text evidence="2">Belongs to the nucleotide-sugar transporter family. SLC35A subfamily.</text>
</comment>
<sequence>MRGKSVVAKGVILLITTCNTAGYVLLVKHTLRESERKYYSTTVVLSTEVLKLVIALLMVLRENLWSLRLTLENVYRYKSGWSLGIPALIYAVQNNFLFIGLSNLDAASFQVTNQLKIITTAVFMVVLLKKRFSIAQWIALMLLFVGVVLVQMDSEFYAAAEVESQSKNYWLGLSVVLLTTVTSGFAG</sequence>
<name>T1ISX9_STRMM</name>
<dbReference type="PhylomeDB" id="T1ISX9"/>
<feature type="transmembrane region" description="Helical" evidence="7">
    <location>
        <begin position="6"/>
        <end position="26"/>
    </location>
</feature>
<dbReference type="NCBIfam" id="TIGR00803">
    <property type="entry name" value="nst"/>
    <property type="match status" value="1"/>
</dbReference>
<feature type="transmembrane region" description="Helical" evidence="7">
    <location>
        <begin position="38"/>
        <end position="60"/>
    </location>
</feature>
<evidence type="ECO:0000256" key="6">
    <source>
        <dbReference type="ARBA" id="ARBA00023136"/>
    </source>
</evidence>
<evidence type="ECO:0000313" key="9">
    <source>
        <dbReference type="Proteomes" id="UP000014500"/>
    </source>
</evidence>
<evidence type="ECO:0000256" key="4">
    <source>
        <dbReference type="ARBA" id="ARBA00022692"/>
    </source>
</evidence>
<evidence type="ECO:0000256" key="1">
    <source>
        <dbReference type="ARBA" id="ARBA00004141"/>
    </source>
</evidence>
<feature type="transmembrane region" description="Helical" evidence="7">
    <location>
        <begin position="169"/>
        <end position="186"/>
    </location>
</feature>
<keyword evidence="5 7" id="KW-1133">Transmembrane helix</keyword>
<evidence type="ECO:0000256" key="2">
    <source>
        <dbReference type="ARBA" id="ARBA00009976"/>
    </source>
</evidence>
<organism evidence="8 9">
    <name type="scientific">Strigamia maritima</name>
    <name type="common">European centipede</name>
    <name type="synonym">Geophilus maritimus</name>
    <dbReference type="NCBI Taxonomy" id="126957"/>
    <lineage>
        <taxon>Eukaryota</taxon>
        <taxon>Metazoa</taxon>
        <taxon>Ecdysozoa</taxon>
        <taxon>Arthropoda</taxon>
        <taxon>Myriapoda</taxon>
        <taxon>Chilopoda</taxon>
        <taxon>Pleurostigmophora</taxon>
        <taxon>Geophilomorpha</taxon>
        <taxon>Linotaeniidae</taxon>
        <taxon>Strigamia</taxon>
    </lineage>
</organism>